<dbReference type="OrthoDB" id="9806127at2"/>
<keyword evidence="2" id="KW-0813">Transport</keyword>
<dbReference type="InterPro" id="IPR003439">
    <property type="entry name" value="ABC_transporter-like_ATP-bd"/>
</dbReference>
<comment type="caution">
    <text evidence="15">The sequence shown here is derived from an EMBL/GenBank/DDBJ whole genome shotgun (WGS) entry which is preliminary data.</text>
</comment>
<dbReference type="CDD" id="cd03254">
    <property type="entry name" value="ABCC_Glucan_exporter_like"/>
    <property type="match status" value="1"/>
</dbReference>
<dbReference type="Pfam" id="PF00664">
    <property type="entry name" value="ABC_membrane"/>
    <property type="match status" value="1"/>
</dbReference>
<keyword evidence="5" id="KW-0547">Nucleotide-binding</keyword>
<feature type="domain" description="ABC transmembrane type-1" evidence="14">
    <location>
        <begin position="41"/>
        <end position="333"/>
    </location>
</feature>
<evidence type="ECO:0000256" key="4">
    <source>
        <dbReference type="ARBA" id="ARBA00022692"/>
    </source>
</evidence>
<feature type="transmembrane region" description="Helical" evidence="12">
    <location>
        <begin position="90"/>
        <end position="116"/>
    </location>
</feature>
<proteinExistence type="inferred from homology"/>
<keyword evidence="6 15" id="KW-0067">ATP-binding</keyword>
<dbReference type="Proteomes" id="UP000279275">
    <property type="component" value="Unassembled WGS sequence"/>
</dbReference>
<dbReference type="InterPro" id="IPR011527">
    <property type="entry name" value="ABC1_TM_dom"/>
</dbReference>
<accession>A0A3M2L7W9</accession>
<evidence type="ECO:0000313" key="15">
    <source>
        <dbReference type="EMBL" id="RMI33454.1"/>
    </source>
</evidence>
<evidence type="ECO:0000256" key="7">
    <source>
        <dbReference type="ARBA" id="ARBA00022989"/>
    </source>
</evidence>
<keyword evidence="7 12" id="KW-1133">Transmembrane helix</keyword>
<dbReference type="Gene3D" id="3.40.50.300">
    <property type="entry name" value="P-loop containing nucleotide triphosphate hydrolases"/>
    <property type="match status" value="1"/>
</dbReference>
<gene>
    <name evidence="15" type="ORF">EBN03_09955</name>
</gene>
<dbReference type="InterPro" id="IPR003593">
    <property type="entry name" value="AAA+_ATPase"/>
</dbReference>
<evidence type="ECO:0000256" key="6">
    <source>
        <dbReference type="ARBA" id="ARBA00022840"/>
    </source>
</evidence>
<feature type="transmembrane region" description="Helical" evidence="12">
    <location>
        <begin position="286"/>
        <end position="311"/>
    </location>
</feature>
<comment type="subcellular location">
    <subcellularLocation>
        <location evidence="1">Cell membrane</location>
        <topology evidence="1">Multi-pass membrane protein</topology>
    </subcellularLocation>
</comment>
<evidence type="ECO:0000256" key="10">
    <source>
        <dbReference type="ARBA" id="ARBA00061644"/>
    </source>
</evidence>
<dbReference type="PANTHER" id="PTHR43394:SF1">
    <property type="entry name" value="ATP-BINDING CASSETTE SUB-FAMILY B MEMBER 10, MITOCHONDRIAL"/>
    <property type="match status" value="1"/>
</dbReference>
<keyword evidence="16" id="KW-1185">Reference proteome</keyword>
<dbReference type="AlphaFoldDB" id="A0A3M2L7W9"/>
<dbReference type="SMART" id="SM00382">
    <property type="entry name" value="AAA"/>
    <property type="match status" value="1"/>
</dbReference>
<comment type="function">
    <text evidence="9">ABC transporter involved in fatty acid import. Transmembrane domains (TMD) form a pore in the membrane and the ATP-binding domain (NBD) is responsible for energy generation.</text>
</comment>
<dbReference type="Pfam" id="PF00005">
    <property type="entry name" value="ABC_tran"/>
    <property type="match status" value="1"/>
</dbReference>
<dbReference type="InterPro" id="IPR036640">
    <property type="entry name" value="ABC1_TM_sf"/>
</dbReference>
<dbReference type="SUPFAM" id="SSF52540">
    <property type="entry name" value="P-loop containing nucleoside triphosphate hydrolases"/>
    <property type="match status" value="1"/>
</dbReference>
<evidence type="ECO:0000256" key="3">
    <source>
        <dbReference type="ARBA" id="ARBA00022475"/>
    </source>
</evidence>
<evidence type="ECO:0000313" key="16">
    <source>
        <dbReference type="Proteomes" id="UP000279275"/>
    </source>
</evidence>
<dbReference type="GO" id="GO:0015421">
    <property type="term" value="F:ABC-type oligopeptide transporter activity"/>
    <property type="evidence" value="ECO:0007669"/>
    <property type="project" value="TreeGrafter"/>
</dbReference>
<dbReference type="PROSITE" id="PS50929">
    <property type="entry name" value="ABC_TM1F"/>
    <property type="match status" value="1"/>
</dbReference>
<evidence type="ECO:0000256" key="5">
    <source>
        <dbReference type="ARBA" id="ARBA00022741"/>
    </source>
</evidence>
<keyword evidence="3" id="KW-1003">Cell membrane</keyword>
<reference evidence="15 16" key="1">
    <citation type="submission" date="2018-10" db="EMBL/GenBank/DDBJ databases">
        <title>Isolation from cow dung.</title>
        <authorList>
            <person name="Ling L."/>
        </authorList>
    </citation>
    <scope>NUCLEOTIDE SEQUENCE [LARGE SCALE GENOMIC DNA]</scope>
    <source>
        <strain evidence="15 16">NEAU-LL90</strain>
    </source>
</reference>
<keyword evidence="8 12" id="KW-0472">Membrane</keyword>
<dbReference type="SUPFAM" id="SSF90123">
    <property type="entry name" value="ABC transporter transmembrane region"/>
    <property type="match status" value="1"/>
</dbReference>
<evidence type="ECO:0000256" key="8">
    <source>
        <dbReference type="ARBA" id="ARBA00023136"/>
    </source>
</evidence>
<evidence type="ECO:0000256" key="2">
    <source>
        <dbReference type="ARBA" id="ARBA00022448"/>
    </source>
</evidence>
<feature type="transmembrane region" description="Helical" evidence="12">
    <location>
        <begin position="32"/>
        <end position="56"/>
    </location>
</feature>
<dbReference type="Gene3D" id="1.20.1560.10">
    <property type="entry name" value="ABC transporter type 1, transmembrane domain"/>
    <property type="match status" value="1"/>
</dbReference>
<dbReference type="GO" id="GO:0016887">
    <property type="term" value="F:ATP hydrolysis activity"/>
    <property type="evidence" value="ECO:0007669"/>
    <property type="project" value="InterPro"/>
</dbReference>
<organism evidence="15 16">
    <name type="scientific">Nocardia stercoris</name>
    <dbReference type="NCBI Taxonomy" id="2483361"/>
    <lineage>
        <taxon>Bacteria</taxon>
        <taxon>Bacillati</taxon>
        <taxon>Actinomycetota</taxon>
        <taxon>Actinomycetes</taxon>
        <taxon>Mycobacteriales</taxon>
        <taxon>Nocardiaceae</taxon>
        <taxon>Nocardia</taxon>
    </lineage>
</organism>
<dbReference type="FunFam" id="1.20.1560.10:FF:000011">
    <property type="entry name" value="Multidrug ABC transporter ATP-binding protein"/>
    <property type="match status" value="1"/>
</dbReference>
<evidence type="ECO:0000259" key="14">
    <source>
        <dbReference type="PROSITE" id="PS50929"/>
    </source>
</evidence>
<dbReference type="CDD" id="cd18547">
    <property type="entry name" value="ABC_6TM_Tm288_like"/>
    <property type="match status" value="1"/>
</dbReference>
<evidence type="ECO:0000256" key="12">
    <source>
        <dbReference type="SAM" id="Phobius"/>
    </source>
</evidence>
<evidence type="ECO:0000256" key="9">
    <source>
        <dbReference type="ARBA" id="ARBA00055053"/>
    </source>
</evidence>
<name>A0A3M2L7W9_9NOCA</name>
<dbReference type="GO" id="GO:0005524">
    <property type="term" value="F:ATP binding"/>
    <property type="evidence" value="ECO:0007669"/>
    <property type="project" value="UniProtKB-KW"/>
</dbReference>
<comment type="similarity">
    <text evidence="10">Belongs to the ABC transporter superfamily. Lipid exporter (TC 3.A.1.106) family.</text>
</comment>
<sequence>MSRPGGGFGGANVAPGQKPLDFKTTVRRVGKLLVAEPITMALVIALSVASVGLGVVGPKIIGHAVDEITSGYLASLRHTGAIDFDSVGRILLLALIVYLVSSVLMWWQSYLLAGVVQRAMQTLRAQVETKMHKLPLSYIDAQPRGDLLSRVTNDIDNVGQTLTQTMGQLLVNGMTVIGVLIMMLVVSPLLTLVAMVTIPLTVFVTGAVMKRSQKQFIAQWKHTGALNAQVEETFAGHELVTVFGRRREVGQKFDEHNDALAGAAFGAQFASGLIMPINMFIGNLQYVVVCVVGALRVGSGAMTLGDVVAFIQYTRQFTMPLTQLATMANQVQSGVASAERVFEILDAPEQSADGTAELPEPTSGRVEFSDVNFGYQADTPLIENLNLVAEPGRTVAIVGPTGAGKTTLVNLLMRFYDLDGGAIDLDGRDIATVPRGAVRSRIGMVLQDAWLFEGTIADNIRYGRPDASDEELLAAARAAYVDRFVHALPQGYETVLDETAGALSTGEKQLVTIARAFLADPAILILDEATSSVDTRTEVLLQEAMGALRRDRTSFVIAHRLSTIRDADVIVVMEHGRIVEQGDHAALLEARGAYYRLYQAQFEGAFLDEEEQASSPVS</sequence>
<dbReference type="FunFam" id="3.40.50.300:FF:000287">
    <property type="entry name" value="Multidrug ABC transporter ATP-binding protein"/>
    <property type="match status" value="1"/>
</dbReference>
<dbReference type="GO" id="GO:0005886">
    <property type="term" value="C:plasma membrane"/>
    <property type="evidence" value="ECO:0007669"/>
    <property type="project" value="UniProtKB-SubCell"/>
</dbReference>
<feature type="domain" description="ABC transporter" evidence="13">
    <location>
        <begin position="366"/>
        <end position="600"/>
    </location>
</feature>
<keyword evidence="4 12" id="KW-0812">Transmembrane</keyword>
<dbReference type="EMBL" id="RFFH01000003">
    <property type="protein sequence ID" value="RMI33454.1"/>
    <property type="molecule type" value="Genomic_DNA"/>
</dbReference>
<protein>
    <recommendedName>
        <fullName evidence="11">Fatty acid ABC transporter ATP-binding/permease protein</fullName>
    </recommendedName>
</protein>
<evidence type="ECO:0000256" key="1">
    <source>
        <dbReference type="ARBA" id="ARBA00004651"/>
    </source>
</evidence>
<feature type="transmembrane region" description="Helical" evidence="12">
    <location>
        <begin position="259"/>
        <end position="280"/>
    </location>
</feature>
<dbReference type="PROSITE" id="PS50893">
    <property type="entry name" value="ABC_TRANSPORTER_2"/>
    <property type="match status" value="1"/>
</dbReference>
<dbReference type="InterPro" id="IPR027417">
    <property type="entry name" value="P-loop_NTPase"/>
</dbReference>
<dbReference type="PANTHER" id="PTHR43394">
    <property type="entry name" value="ATP-DEPENDENT PERMEASE MDL1, MITOCHONDRIAL"/>
    <property type="match status" value="1"/>
</dbReference>
<dbReference type="InterPro" id="IPR039421">
    <property type="entry name" value="Type_1_exporter"/>
</dbReference>
<evidence type="ECO:0000256" key="11">
    <source>
        <dbReference type="ARBA" id="ARBA00071747"/>
    </source>
</evidence>
<evidence type="ECO:0000259" key="13">
    <source>
        <dbReference type="PROSITE" id="PS50893"/>
    </source>
</evidence>
<dbReference type="RefSeq" id="WP_122187651.1">
    <property type="nucleotide sequence ID" value="NZ_RFFH01000003.1"/>
</dbReference>